<dbReference type="PANTHER" id="PTHR42885">
    <property type="entry name" value="HISTIDINOL-PHOSPHATE AMINOTRANSFERASE-RELATED"/>
    <property type="match status" value="1"/>
</dbReference>
<evidence type="ECO:0000256" key="1">
    <source>
        <dbReference type="ARBA" id="ARBA00001933"/>
    </source>
</evidence>
<dbReference type="PANTHER" id="PTHR42885:SF1">
    <property type="entry name" value="THREONINE-PHOSPHATE DECARBOXYLASE"/>
    <property type="match status" value="1"/>
</dbReference>
<proteinExistence type="predicted"/>
<dbReference type="InterPro" id="IPR015421">
    <property type="entry name" value="PyrdxlP-dep_Trfase_major"/>
</dbReference>
<dbReference type="EMBL" id="BJXU01000129">
    <property type="protein sequence ID" value="GEN25200.1"/>
    <property type="molecule type" value="Genomic_DNA"/>
</dbReference>
<evidence type="ECO:0000313" key="4">
    <source>
        <dbReference type="EMBL" id="GEN25200.1"/>
    </source>
</evidence>
<keyword evidence="2" id="KW-0663">Pyridoxal phosphate</keyword>
<reference evidence="5 6" key="1">
    <citation type="submission" date="2016-11" db="EMBL/GenBank/DDBJ databases">
        <authorList>
            <person name="Jaros S."/>
            <person name="Januszkiewicz K."/>
            <person name="Wedrychowicz H."/>
        </authorList>
    </citation>
    <scope>NUCLEOTIDE SEQUENCE [LARGE SCALE GENOMIC DNA]</scope>
    <source>
        <strain evidence="5 6">DSM 4740</strain>
    </source>
</reference>
<sequence>MTRQGSWPAHGGEAGATLAWLGVTPPRHWIDLSASLNPLGPPDWVPDWLSANLVELYRYPDGQCRLARQALAEWHGLSEEQVWLTNGGAEAIDLVTRAHRGGRALIVEPTFGEYARSCASSDITVQRISLEGDDFRLPLMSLLERLDDVDLLFLCRPNNPTATCVSRQEIETLLEAARCSDTLVVIDEAFIDFAVDQTPLDDLLAQDYPLVLLRSLTKFYTLAGLRIGYLLAGAERIGRLAAHQSAWSVNGLAAAIVPPLLNDQSFADATRQWVAAEQQRVPVRMREEGLVVPDCQANFVLCRPPGETSVERGEALLRHLAGHGFIGRHTHTFAGLSGGWVRLALSTPATNDALLGVLAEASGGFEGGGRGWGEKA</sequence>
<accession>A0A1M7LAL5</accession>
<name>A0A1M7LAL5_9GAMM</name>
<evidence type="ECO:0000256" key="2">
    <source>
        <dbReference type="ARBA" id="ARBA00022898"/>
    </source>
</evidence>
<feature type="domain" description="Aminotransferase class I/classII large" evidence="3">
    <location>
        <begin position="28"/>
        <end position="356"/>
    </location>
</feature>
<organism evidence="5 6">
    <name type="scientific">Halomonas cupida</name>
    <dbReference type="NCBI Taxonomy" id="44933"/>
    <lineage>
        <taxon>Bacteria</taxon>
        <taxon>Pseudomonadati</taxon>
        <taxon>Pseudomonadota</taxon>
        <taxon>Gammaproteobacteria</taxon>
        <taxon>Oceanospirillales</taxon>
        <taxon>Halomonadaceae</taxon>
        <taxon>Halomonas</taxon>
    </lineage>
</organism>
<dbReference type="RefSeq" id="WP_073436763.1">
    <property type="nucleotide sequence ID" value="NZ_BJXU01000129.1"/>
</dbReference>
<dbReference type="CDD" id="cd00609">
    <property type="entry name" value="AAT_like"/>
    <property type="match status" value="1"/>
</dbReference>
<dbReference type="Proteomes" id="UP000184123">
    <property type="component" value="Unassembled WGS sequence"/>
</dbReference>
<evidence type="ECO:0000313" key="7">
    <source>
        <dbReference type="Proteomes" id="UP000321726"/>
    </source>
</evidence>
<evidence type="ECO:0000313" key="6">
    <source>
        <dbReference type="Proteomes" id="UP000184123"/>
    </source>
</evidence>
<dbReference type="Proteomes" id="UP000321726">
    <property type="component" value="Unassembled WGS sequence"/>
</dbReference>
<evidence type="ECO:0000313" key="5">
    <source>
        <dbReference type="EMBL" id="SHM75095.1"/>
    </source>
</evidence>
<dbReference type="AlphaFoldDB" id="A0A1M7LAL5"/>
<dbReference type="SUPFAM" id="SSF53383">
    <property type="entry name" value="PLP-dependent transferases"/>
    <property type="match status" value="1"/>
</dbReference>
<comment type="cofactor">
    <cofactor evidence="1">
        <name>pyridoxal 5'-phosphate</name>
        <dbReference type="ChEBI" id="CHEBI:597326"/>
    </cofactor>
</comment>
<dbReference type="Pfam" id="PF00155">
    <property type="entry name" value="Aminotran_1_2"/>
    <property type="match status" value="1"/>
</dbReference>
<evidence type="ECO:0000259" key="3">
    <source>
        <dbReference type="Pfam" id="PF00155"/>
    </source>
</evidence>
<keyword evidence="7" id="KW-1185">Reference proteome</keyword>
<dbReference type="InterPro" id="IPR015422">
    <property type="entry name" value="PyrdxlP-dep_Trfase_small"/>
</dbReference>
<gene>
    <name evidence="4" type="primary">cobD</name>
    <name evidence="4" type="ORF">HCU01_31490</name>
    <name evidence="5" type="ORF">SAMN05660971_03776</name>
</gene>
<reference evidence="4 7" key="2">
    <citation type="submission" date="2019-07" db="EMBL/GenBank/DDBJ databases">
        <title>Whole genome shotgun sequence of Halomonas cupida NBRC 102219.</title>
        <authorList>
            <person name="Hosoyama A."/>
            <person name="Uohara A."/>
            <person name="Ohji S."/>
            <person name="Ichikawa N."/>
        </authorList>
    </citation>
    <scope>NUCLEOTIDE SEQUENCE [LARGE SCALE GENOMIC DNA]</scope>
    <source>
        <strain evidence="4 7">NBRC 102219</strain>
    </source>
</reference>
<dbReference type="InterPro" id="IPR015424">
    <property type="entry name" value="PyrdxlP-dep_Trfase"/>
</dbReference>
<dbReference type="EMBL" id="FRCA01000012">
    <property type="protein sequence ID" value="SHM75095.1"/>
    <property type="molecule type" value="Genomic_DNA"/>
</dbReference>
<dbReference type="InterPro" id="IPR004839">
    <property type="entry name" value="Aminotransferase_I/II_large"/>
</dbReference>
<dbReference type="Gene3D" id="3.40.640.10">
    <property type="entry name" value="Type I PLP-dependent aspartate aminotransferase-like (Major domain)"/>
    <property type="match status" value="1"/>
</dbReference>
<dbReference type="STRING" id="44933.SAMN05660971_03776"/>
<dbReference type="Gene3D" id="3.90.1150.10">
    <property type="entry name" value="Aspartate Aminotransferase, domain 1"/>
    <property type="match status" value="1"/>
</dbReference>
<dbReference type="GO" id="GO:0030170">
    <property type="term" value="F:pyridoxal phosphate binding"/>
    <property type="evidence" value="ECO:0007669"/>
    <property type="project" value="InterPro"/>
</dbReference>
<protein>
    <submittedName>
        <fullName evidence="5">L-threonine O-3-phosphate decarboxylase</fullName>
    </submittedName>
    <submittedName>
        <fullName evidence="4">Threonine-phosphate decarboxylase</fullName>
    </submittedName>
</protein>
<dbReference type="OrthoDB" id="9813612at2"/>